<dbReference type="AlphaFoldDB" id="A0A1G6HJW8"/>
<dbReference type="RefSeq" id="WP_092748181.1">
    <property type="nucleotide sequence ID" value="NZ_FMYL01000006.1"/>
</dbReference>
<dbReference type="SUPFAM" id="SSF69118">
    <property type="entry name" value="AhpD-like"/>
    <property type="match status" value="1"/>
</dbReference>
<dbReference type="OrthoDB" id="5987308at2"/>
<dbReference type="STRING" id="1219383.SAMN05421733_10684"/>
<proteinExistence type="predicted"/>
<dbReference type="PANTHER" id="PTHR34846">
    <property type="entry name" value="4-CARBOXYMUCONOLACTONE DECARBOXYLASE FAMILY PROTEIN (AFU_ORTHOLOGUE AFUA_6G11590)"/>
    <property type="match status" value="1"/>
</dbReference>
<gene>
    <name evidence="1" type="ORF">SAMN05421733_10684</name>
</gene>
<sequence>MNYPNRMPALNESEWDSAQKEQIQEMTSGPRGRVLPPFEPLLRSPEMLKHAQRLGEYLRYSSAIGPRLTELAILMTARHWNQSVEWSIHAPLAITQGIKAVDVESINKKIEPTSLQADERLIYQFCTELHENKCVDDATWKSAITLFGEKGVIDLIGVNGYYTFLSMVMNAAQTPEVDTGFKLIH</sequence>
<accession>A0A1G6HJW8</accession>
<name>A0A1G6HJW8_9GAMM</name>
<dbReference type="InterPro" id="IPR029032">
    <property type="entry name" value="AhpD-like"/>
</dbReference>
<dbReference type="EMBL" id="FMYL01000006">
    <property type="protein sequence ID" value="SDB94481.1"/>
    <property type="molecule type" value="Genomic_DNA"/>
</dbReference>
<dbReference type="Gene3D" id="1.20.1290.10">
    <property type="entry name" value="AhpD-like"/>
    <property type="match status" value="1"/>
</dbReference>
<dbReference type="Proteomes" id="UP000242501">
    <property type="component" value="Unassembled WGS sequence"/>
</dbReference>
<keyword evidence="2" id="KW-1185">Reference proteome</keyword>
<dbReference type="PANTHER" id="PTHR34846:SF11">
    <property type="entry name" value="4-CARBOXYMUCONOLACTONE DECARBOXYLASE FAMILY PROTEIN (AFU_ORTHOLOGUE AFUA_6G11590)"/>
    <property type="match status" value="1"/>
</dbReference>
<reference evidence="2" key="1">
    <citation type="submission" date="2016-09" db="EMBL/GenBank/DDBJ databases">
        <authorList>
            <person name="Varghese N."/>
            <person name="Submissions S."/>
        </authorList>
    </citation>
    <scope>NUCLEOTIDE SEQUENCE [LARGE SCALE GENOMIC DNA]</scope>
    <source>
        <strain evidence="2">ANC 4422</strain>
    </source>
</reference>
<protein>
    <submittedName>
        <fullName evidence="1">4-carboxymuconolactone decarboxylase</fullName>
    </submittedName>
</protein>
<evidence type="ECO:0000313" key="2">
    <source>
        <dbReference type="Proteomes" id="UP000242501"/>
    </source>
</evidence>
<organism evidence="1 2">
    <name type="scientific">Acinetobacter boissieri</name>
    <dbReference type="NCBI Taxonomy" id="1219383"/>
    <lineage>
        <taxon>Bacteria</taxon>
        <taxon>Pseudomonadati</taxon>
        <taxon>Pseudomonadota</taxon>
        <taxon>Gammaproteobacteria</taxon>
        <taxon>Moraxellales</taxon>
        <taxon>Moraxellaceae</taxon>
        <taxon>Acinetobacter</taxon>
    </lineage>
</organism>
<evidence type="ECO:0000313" key="1">
    <source>
        <dbReference type="EMBL" id="SDB94481.1"/>
    </source>
</evidence>